<organism evidence="2 3">
    <name type="scientific">Thalassospira profundimaris</name>
    <dbReference type="NCBI Taxonomy" id="502049"/>
    <lineage>
        <taxon>Bacteria</taxon>
        <taxon>Pseudomonadati</taxon>
        <taxon>Pseudomonadota</taxon>
        <taxon>Alphaproteobacteria</taxon>
        <taxon>Rhodospirillales</taxon>
        <taxon>Thalassospiraceae</taxon>
        <taxon>Thalassospira</taxon>
    </lineage>
</organism>
<feature type="transmembrane region" description="Helical" evidence="1">
    <location>
        <begin position="168"/>
        <end position="187"/>
    </location>
</feature>
<keyword evidence="1" id="KW-0472">Membrane</keyword>
<keyword evidence="1" id="KW-0812">Transmembrane</keyword>
<dbReference type="Proteomes" id="UP000252255">
    <property type="component" value="Unassembled WGS sequence"/>
</dbReference>
<feature type="transmembrane region" description="Helical" evidence="1">
    <location>
        <begin position="328"/>
        <end position="349"/>
    </location>
</feature>
<keyword evidence="1" id="KW-1133">Transmembrane helix</keyword>
<evidence type="ECO:0000313" key="3">
    <source>
        <dbReference type="Proteomes" id="UP000252255"/>
    </source>
</evidence>
<name>A0A367X667_9PROT</name>
<feature type="transmembrane region" description="Helical" evidence="1">
    <location>
        <begin position="245"/>
        <end position="265"/>
    </location>
</feature>
<feature type="transmembrane region" description="Helical" evidence="1">
    <location>
        <begin position="381"/>
        <end position="401"/>
    </location>
</feature>
<gene>
    <name evidence="2" type="ORF">TH30_02170</name>
</gene>
<dbReference type="Gene3D" id="1.20.1740.10">
    <property type="entry name" value="Amino acid/polyamine transporter I"/>
    <property type="match status" value="1"/>
</dbReference>
<proteinExistence type="predicted"/>
<feature type="transmembrane region" description="Helical" evidence="1">
    <location>
        <begin position="207"/>
        <end position="224"/>
    </location>
</feature>
<feature type="transmembrane region" description="Helical" evidence="1">
    <location>
        <begin position="6"/>
        <end position="25"/>
    </location>
</feature>
<dbReference type="EMBL" id="JPWI01000001">
    <property type="protein sequence ID" value="RCK49154.1"/>
    <property type="molecule type" value="Genomic_DNA"/>
</dbReference>
<feature type="transmembrane region" description="Helical" evidence="1">
    <location>
        <begin position="32"/>
        <end position="52"/>
    </location>
</feature>
<feature type="transmembrane region" description="Helical" evidence="1">
    <location>
        <begin position="285"/>
        <end position="307"/>
    </location>
</feature>
<protein>
    <submittedName>
        <fullName evidence="2">Membrane protein</fullName>
    </submittedName>
</protein>
<comment type="caution">
    <text evidence="2">The sequence shown here is derived from an EMBL/GenBank/DDBJ whole genome shotgun (WGS) entry which is preliminary data.</text>
</comment>
<accession>A0A367X667</accession>
<feature type="transmembrane region" description="Helical" evidence="1">
    <location>
        <begin position="58"/>
        <end position="78"/>
    </location>
</feature>
<feature type="transmembrane region" description="Helical" evidence="1">
    <location>
        <begin position="107"/>
        <end position="132"/>
    </location>
</feature>
<dbReference type="AlphaFoldDB" id="A0A367X667"/>
<sequence length="402" mass="43429">MVIFDLIIAFATVCVAIVLSMRSVAYFPLWRAVVTPLASIIGSGFLLLGPILNIGYGGYAPLIMLVLCFVAYLFGGAIRYNIASGEKAIQDGDFGPLAIRIETLSSWALAFAYIISVSYYLNLLGAFALSLTPFKSGFDAKLLTTAVFITIVLVGWSRGFKSLEKMEYVSVSLKLAIIAGLLVGLMAHFGHRALDDALIFNPEKVTGWSAVTLTFGLLITVQGFETSRYLGSEYDARTRIRSMRLAQWLSTAIYLVYILLISYVFRPDQMSPSETGIIDMMKIVAPILPFLLVAAALASQFSAAVADTSGSGGLFAELSRKRISERQAYLLLAVIGIALTWSADIYAIVSYASRGFAIYYGLQAGLSTVIAAKQQAGWHRVGFYGLLAALAAVIAVFGQSVE</sequence>
<evidence type="ECO:0000256" key="1">
    <source>
        <dbReference type="SAM" id="Phobius"/>
    </source>
</evidence>
<evidence type="ECO:0000313" key="2">
    <source>
        <dbReference type="EMBL" id="RCK49154.1"/>
    </source>
</evidence>
<reference evidence="2 3" key="1">
    <citation type="submission" date="2014-07" db="EMBL/GenBank/DDBJ databases">
        <title>Draft genome sequence of Thalassospira profundimaris PR54-5.</title>
        <authorList>
            <person name="Lai Q."/>
            <person name="Shao Z."/>
        </authorList>
    </citation>
    <scope>NUCLEOTIDE SEQUENCE [LARGE SCALE GENOMIC DNA]</scope>
    <source>
        <strain evidence="2 3">PR54-5</strain>
    </source>
</reference>
<feature type="transmembrane region" description="Helical" evidence="1">
    <location>
        <begin position="138"/>
        <end position="156"/>
    </location>
</feature>